<dbReference type="SUPFAM" id="SSF53697">
    <property type="entry name" value="SIS domain"/>
    <property type="match status" value="1"/>
</dbReference>
<gene>
    <name evidence="10" type="ORF">D3H65_22740</name>
</gene>
<dbReference type="GO" id="GO:0019146">
    <property type="term" value="F:arabinose-5-phosphate isomerase activity"/>
    <property type="evidence" value="ECO:0007669"/>
    <property type="project" value="UniProtKB-ARBA"/>
</dbReference>
<evidence type="ECO:0000313" key="11">
    <source>
        <dbReference type="Proteomes" id="UP000263900"/>
    </source>
</evidence>
<evidence type="ECO:0000259" key="9">
    <source>
        <dbReference type="PROSITE" id="PS51464"/>
    </source>
</evidence>
<dbReference type="PANTHER" id="PTHR42745">
    <property type="match status" value="1"/>
</dbReference>
<reference evidence="10 11" key="1">
    <citation type="submission" date="2018-09" db="EMBL/GenBank/DDBJ databases">
        <title>Genome sequencing of strain 6GH32-13.</title>
        <authorList>
            <person name="Weon H.-Y."/>
            <person name="Heo J."/>
            <person name="Kwon S.-W."/>
        </authorList>
    </citation>
    <scope>NUCLEOTIDE SEQUENCE [LARGE SCALE GENOMIC DNA]</scope>
    <source>
        <strain evidence="10 11">5GH32-13</strain>
    </source>
</reference>
<feature type="site" description="Catalytically relevant" evidence="6">
    <location>
        <position position="190"/>
    </location>
</feature>
<protein>
    <submittedName>
        <fullName evidence="10">KpsF/GutQ family sugar-phosphate isomerase</fullName>
    </submittedName>
</protein>
<keyword evidence="5" id="KW-0862">Zinc</keyword>
<dbReference type="InterPro" id="IPR050986">
    <property type="entry name" value="GutQ/KpsF_isomerases"/>
</dbReference>
<keyword evidence="2" id="KW-0677">Repeat</keyword>
<dbReference type="InterPro" id="IPR004800">
    <property type="entry name" value="KdsD/KpsF-type"/>
</dbReference>
<evidence type="ECO:0000256" key="7">
    <source>
        <dbReference type="PROSITE-ProRule" id="PRU00703"/>
    </source>
</evidence>
<dbReference type="GO" id="GO:0097367">
    <property type="term" value="F:carbohydrate derivative binding"/>
    <property type="evidence" value="ECO:0007669"/>
    <property type="project" value="InterPro"/>
</dbReference>
<keyword evidence="11" id="KW-1185">Reference proteome</keyword>
<dbReference type="SMART" id="SM00116">
    <property type="entry name" value="CBS"/>
    <property type="match status" value="2"/>
</dbReference>
<dbReference type="CDD" id="cd05014">
    <property type="entry name" value="SIS_Kpsf"/>
    <property type="match status" value="1"/>
</dbReference>
<dbReference type="GO" id="GO:0005975">
    <property type="term" value="P:carbohydrate metabolic process"/>
    <property type="evidence" value="ECO:0007669"/>
    <property type="project" value="InterPro"/>
</dbReference>
<dbReference type="AlphaFoldDB" id="A0A3B7MU81"/>
<dbReference type="Pfam" id="PF00571">
    <property type="entry name" value="CBS"/>
    <property type="match status" value="2"/>
</dbReference>
<name>A0A3B7MU81_9BACT</name>
<evidence type="ECO:0000313" key="10">
    <source>
        <dbReference type="EMBL" id="AXY76640.1"/>
    </source>
</evidence>
<dbReference type="PIRSF" id="PIRSF004692">
    <property type="entry name" value="KdsD_KpsF"/>
    <property type="match status" value="1"/>
</dbReference>
<dbReference type="FunFam" id="3.40.50.10490:FF:000011">
    <property type="entry name" value="Arabinose 5-phosphate isomerase"/>
    <property type="match status" value="1"/>
</dbReference>
<dbReference type="InterPro" id="IPR046348">
    <property type="entry name" value="SIS_dom_sf"/>
</dbReference>
<keyword evidence="5" id="KW-0479">Metal-binding</keyword>
<comment type="similarity">
    <text evidence="1 4">Belongs to the SIS family. GutQ/KpsF subfamily.</text>
</comment>
<evidence type="ECO:0000256" key="2">
    <source>
        <dbReference type="ARBA" id="ARBA00022737"/>
    </source>
</evidence>
<dbReference type="Proteomes" id="UP000263900">
    <property type="component" value="Chromosome"/>
</dbReference>
<dbReference type="Gene3D" id="3.40.50.10490">
    <property type="entry name" value="Glucose-6-phosphate isomerase like protein, domain 1"/>
    <property type="match status" value="1"/>
</dbReference>
<feature type="site" description="Catalytically relevant" evidence="6">
    <location>
        <position position="108"/>
    </location>
</feature>
<evidence type="ECO:0000256" key="6">
    <source>
        <dbReference type="PIRSR" id="PIRSR004692-3"/>
    </source>
</evidence>
<dbReference type="NCBIfam" id="TIGR00393">
    <property type="entry name" value="kpsF"/>
    <property type="match status" value="1"/>
</dbReference>
<accession>A0A3B7MU81</accession>
<dbReference type="Gene3D" id="3.10.580.10">
    <property type="entry name" value="CBS-domain"/>
    <property type="match status" value="1"/>
</dbReference>
<evidence type="ECO:0000256" key="3">
    <source>
        <dbReference type="ARBA" id="ARBA00023122"/>
    </source>
</evidence>
<evidence type="ECO:0000259" key="8">
    <source>
        <dbReference type="PROSITE" id="PS51371"/>
    </source>
</evidence>
<proteinExistence type="inferred from homology"/>
<feature type="domain" description="CBS" evidence="8">
    <location>
        <begin position="275"/>
        <end position="326"/>
    </location>
</feature>
<dbReference type="InterPro" id="IPR001347">
    <property type="entry name" value="SIS_dom"/>
</dbReference>
<keyword evidence="10" id="KW-0413">Isomerase</keyword>
<dbReference type="Pfam" id="PF01380">
    <property type="entry name" value="SIS"/>
    <property type="match status" value="1"/>
</dbReference>
<organism evidence="10 11">
    <name type="scientific">Paraflavitalea soli</name>
    <dbReference type="NCBI Taxonomy" id="2315862"/>
    <lineage>
        <taxon>Bacteria</taxon>
        <taxon>Pseudomonadati</taxon>
        <taxon>Bacteroidota</taxon>
        <taxon>Chitinophagia</taxon>
        <taxon>Chitinophagales</taxon>
        <taxon>Chitinophagaceae</taxon>
        <taxon>Paraflavitalea</taxon>
    </lineage>
</organism>
<evidence type="ECO:0000256" key="1">
    <source>
        <dbReference type="ARBA" id="ARBA00008165"/>
    </source>
</evidence>
<feature type="site" description="Catalytically relevant" evidence="6">
    <location>
        <position position="149"/>
    </location>
</feature>
<dbReference type="PROSITE" id="PS51464">
    <property type="entry name" value="SIS"/>
    <property type="match status" value="1"/>
</dbReference>
<dbReference type="CDD" id="cd04604">
    <property type="entry name" value="CBS_pair_SIS_assoc"/>
    <property type="match status" value="1"/>
</dbReference>
<dbReference type="GO" id="GO:1901135">
    <property type="term" value="P:carbohydrate derivative metabolic process"/>
    <property type="evidence" value="ECO:0007669"/>
    <property type="project" value="InterPro"/>
</dbReference>
<evidence type="ECO:0000256" key="5">
    <source>
        <dbReference type="PIRSR" id="PIRSR004692-2"/>
    </source>
</evidence>
<dbReference type="GO" id="GO:0046872">
    <property type="term" value="F:metal ion binding"/>
    <property type="evidence" value="ECO:0007669"/>
    <property type="project" value="UniProtKB-KW"/>
</dbReference>
<sequence length="326" mass="35001">MSVVSTIDIKSVATRTITREAEAVASLLPMVNADFERAVQAIVETKGRLVVSGIGKSAIIAQKIVATLNSTGTPAIFLHAADAIHGDLGMIQQEDVVLIISKSGESPEIKVLVPLIRNFGNTLIAMVGNIEAYLARQADIILNTTVSQEACPNNLAPTSSTTAQLVMGDALAVVLMELKGFGSDDFARFHPGGTLGKKLYLHVSDLYVNNECPKVLSTASLKQVIVEISKKRLGATAVVDTNDQLLGVITDGDLRRMLEKSITLQLDEIKAAEIMTKHPKTIHADALAVEALDLLRQYDITQLVVTTGSTYLGFIHLHDLVREGLI</sequence>
<keyword evidence="3 7" id="KW-0129">CBS domain</keyword>
<evidence type="ECO:0000256" key="4">
    <source>
        <dbReference type="PIRNR" id="PIRNR004692"/>
    </source>
</evidence>
<dbReference type="PANTHER" id="PTHR42745:SF1">
    <property type="entry name" value="ARABINOSE 5-PHOSPHATE ISOMERASE KDSD"/>
    <property type="match status" value="1"/>
</dbReference>
<feature type="domain" description="CBS" evidence="8">
    <location>
        <begin position="208"/>
        <end position="264"/>
    </location>
</feature>
<dbReference type="EMBL" id="CP032157">
    <property type="protein sequence ID" value="AXY76640.1"/>
    <property type="molecule type" value="Genomic_DNA"/>
</dbReference>
<dbReference type="KEGG" id="pseg:D3H65_22740"/>
<feature type="domain" description="SIS" evidence="9">
    <location>
        <begin position="38"/>
        <end position="181"/>
    </location>
</feature>
<feature type="site" description="Catalytically relevant" evidence="6">
    <location>
        <position position="56"/>
    </location>
</feature>
<dbReference type="InterPro" id="IPR035474">
    <property type="entry name" value="SIS_Kpsf"/>
</dbReference>
<dbReference type="OrthoDB" id="9762536at2"/>
<dbReference type="InterPro" id="IPR000644">
    <property type="entry name" value="CBS_dom"/>
</dbReference>
<feature type="binding site" evidence="5">
    <location>
        <position position="79"/>
    </location>
    <ligand>
        <name>Zn(2+)</name>
        <dbReference type="ChEBI" id="CHEBI:29105"/>
    </ligand>
</feature>
<dbReference type="InterPro" id="IPR046342">
    <property type="entry name" value="CBS_dom_sf"/>
</dbReference>
<dbReference type="PROSITE" id="PS51371">
    <property type="entry name" value="CBS"/>
    <property type="match status" value="2"/>
</dbReference>
<dbReference type="RefSeq" id="WP_119052517.1">
    <property type="nucleotide sequence ID" value="NZ_CP032157.1"/>
</dbReference>